<dbReference type="eggNOG" id="ENOG502RXKN">
    <property type="taxonomic scope" value="Eukaryota"/>
</dbReference>
<gene>
    <name evidence="2" type="ORF">HMPREF1541_03407</name>
</gene>
<keyword evidence="3" id="KW-1185">Reference proteome</keyword>
<dbReference type="Proteomes" id="UP000030752">
    <property type="component" value="Unassembled WGS sequence"/>
</dbReference>
<dbReference type="GO" id="GO:0005524">
    <property type="term" value="F:ATP binding"/>
    <property type="evidence" value="ECO:0007669"/>
    <property type="project" value="InterPro"/>
</dbReference>
<dbReference type="HOGENOM" id="CLU_017444_1_0_1"/>
<dbReference type="InParanoid" id="W2RYA1"/>
<dbReference type="GO" id="GO:0004672">
    <property type="term" value="F:protein kinase activity"/>
    <property type="evidence" value="ECO:0007669"/>
    <property type="project" value="InterPro"/>
</dbReference>
<dbReference type="AlphaFoldDB" id="W2RYA1"/>
<name>W2RYA1_CYPE1</name>
<dbReference type="STRING" id="1220924.W2RYA1"/>
<dbReference type="InterPro" id="IPR038305">
    <property type="entry name" value="HeLo_sf"/>
</dbReference>
<accession>W2RYA1</accession>
<dbReference type="GeneID" id="19970746"/>
<dbReference type="Gene3D" id="1.10.510.10">
    <property type="entry name" value="Transferase(Phosphotransferase) domain 1"/>
    <property type="match status" value="1"/>
</dbReference>
<proteinExistence type="predicted"/>
<dbReference type="InterPro" id="IPR000719">
    <property type="entry name" value="Prot_kinase_dom"/>
</dbReference>
<dbReference type="VEuPathDB" id="FungiDB:HMPREF1541_03407"/>
<protein>
    <recommendedName>
        <fullName evidence="1">Protein kinase domain-containing protein</fullName>
    </recommendedName>
</protein>
<dbReference type="Gene3D" id="1.20.120.1020">
    <property type="entry name" value="Prion-inhibition and propagation, HeLo domain"/>
    <property type="match status" value="1"/>
</dbReference>
<dbReference type="InterPro" id="IPR011009">
    <property type="entry name" value="Kinase-like_dom_sf"/>
</dbReference>
<feature type="domain" description="Protein kinase" evidence="1">
    <location>
        <begin position="240"/>
        <end position="563"/>
    </location>
</feature>
<dbReference type="InterPro" id="IPR029498">
    <property type="entry name" value="HeLo_dom"/>
</dbReference>
<dbReference type="Pfam" id="PF14479">
    <property type="entry name" value="HeLo"/>
    <property type="match status" value="1"/>
</dbReference>
<dbReference type="RefSeq" id="XP_008715980.1">
    <property type="nucleotide sequence ID" value="XM_008717758.1"/>
</dbReference>
<evidence type="ECO:0000313" key="2">
    <source>
        <dbReference type="EMBL" id="ETN41471.1"/>
    </source>
</evidence>
<evidence type="ECO:0000313" key="3">
    <source>
        <dbReference type="Proteomes" id="UP000030752"/>
    </source>
</evidence>
<sequence length="584" mass="64702">MDPVSATGIGLSVVSLALQVFSGWYQIFTEVADLPANYQHLRTRLRIEQSRHLNWGEQIGLLEDSLQLPSQVLRLHRNLVLDVLLEVSQAFASALRIAGKYEDLGVPDLQISKGSSPKQTRFLERAKSLWRASGQAASQLQWAMIKHEDFEALIVRLVGYNDAMESILDRSALEDLRIMQERSNLLLLQLTEEISHLHTLTEALDIKPPPATAVTNVTFQSLTFGGPASSAVQVSSLAAFKIQNISAPANFNGSDLYIQHGLSDIADPDHDKDRTMTVLDGKQVFVEWRTLVNANISIDDKHILETRLAKLALLLSREDKPVEFRSPRSAGYCKREIEDGIQYGLVYEVPSLGNAWVGIDTLRDAFAYSLRPTLTTRIRLANSMVESLLYLHAVNWLHKGFRSDNIIFASPVAGSIGSHEVLASPLISGFDFSRPDTSDEITVKSTSQARHDYYKHPQLLHHSTARSQKSHDIYALGIVLIELALWSPIETIMATILGKPLTTSRIPHIRERLLIAPYGDFADALAAVAAQAGEVYASVARRCIEGGPSLGIDTNANQADPVVAATLQRVFYDDVYLQLKSIRV</sequence>
<reference evidence="2 3" key="1">
    <citation type="submission" date="2013-03" db="EMBL/GenBank/DDBJ databases">
        <title>The Genome Sequence of Phialophora europaea CBS 101466.</title>
        <authorList>
            <consortium name="The Broad Institute Genomics Platform"/>
            <person name="Cuomo C."/>
            <person name="de Hoog S."/>
            <person name="Gorbushina A."/>
            <person name="Walker B."/>
            <person name="Young S.K."/>
            <person name="Zeng Q."/>
            <person name="Gargeya S."/>
            <person name="Fitzgerald M."/>
            <person name="Haas B."/>
            <person name="Abouelleil A."/>
            <person name="Allen A.W."/>
            <person name="Alvarado L."/>
            <person name="Arachchi H.M."/>
            <person name="Berlin A.M."/>
            <person name="Chapman S.B."/>
            <person name="Gainer-Dewar J."/>
            <person name="Goldberg J."/>
            <person name="Griggs A."/>
            <person name="Gujja S."/>
            <person name="Hansen M."/>
            <person name="Howarth C."/>
            <person name="Imamovic A."/>
            <person name="Ireland A."/>
            <person name="Larimer J."/>
            <person name="McCowan C."/>
            <person name="Murphy C."/>
            <person name="Pearson M."/>
            <person name="Poon T.W."/>
            <person name="Priest M."/>
            <person name="Roberts A."/>
            <person name="Saif S."/>
            <person name="Shea T."/>
            <person name="Sisk P."/>
            <person name="Sykes S."/>
            <person name="Wortman J."/>
            <person name="Nusbaum C."/>
            <person name="Birren B."/>
        </authorList>
    </citation>
    <scope>NUCLEOTIDE SEQUENCE [LARGE SCALE GENOMIC DNA]</scope>
    <source>
        <strain evidence="2 3">CBS 101466</strain>
    </source>
</reference>
<dbReference type="OrthoDB" id="1911848at2759"/>
<dbReference type="PANTHER" id="PTHR37542:SF1">
    <property type="entry name" value="PRION-INHIBITION AND PROPAGATION HELO DOMAIN-CONTAINING PROTEIN"/>
    <property type="match status" value="1"/>
</dbReference>
<organism evidence="2 3">
    <name type="scientific">Cyphellophora europaea (strain CBS 101466)</name>
    <name type="common">Phialophora europaea</name>
    <dbReference type="NCBI Taxonomy" id="1220924"/>
    <lineage>
        <taxon>Eukaryota</taxon>
        <taxon>Fungi</taxon>
        <taxon>Dikarya</taxon>
        <taxon>Ascomycota</taxon>
        <taxon>Pezizomycotina</taxon>
        <taxon>Eurotiomycetes</taxon>
        <taxon>Chaetothyriomycetidae</taxon>
        <taxon>Chaetothyriales</taxon>
        <taxon>Cyphellophoraceae</taxon>
        <taxon>Cyphellophora</taxon>
    </lineage>
</organism>
<dbReference type="SUPFAM" id="SSF56112">
    <property type="entry name" value="Protein kinase-like (PK-like)"/>
    <property type="match status" value="1"/>
</dbReference>
<dbReference type="PANTHER" id="PTHR37542">
    <property type="entry name" value="HELO DOMAIN-CONTAINING PROTEIN-RELATED"/>
    <property type="match status" value="1"/>
</dbReference>
<evidence type="ECO:0000259" key="1">
    <source>
        <dbReference type="PROSITE" id="PS50011"/>
    </source>
</evidence>
<dbReference type="EMBL" id="KB822719">
    <property type="protein sequence ID" value="ETN41471.1"/>
    <property type="molecule type" value="Genomic_DNA"/>
</dbReference>
<dbReference type="PROSITE" id="PS50011">
    <property type="entry name" value="PROTEIN_KINASE_DOM"/>
    <property type="match status" value="1"/>
</dbReference>